<dbReference type="AlphaFoldDB" id="A0AA41RYC0"/>
<keyword evidence="3" id="KW-1185">Reference proteome</keyword>
<feature type="region of interest" description="Disordered" evidence="1">
    <location>
        <begin position="1"/>
        <end position="21"/>
    </location>
</feature>
<accession>A0AA41RYC0</accession>
<dbReference type="PANTHER" id="PTHR11005">
    <property type="entry name" value="LYSOSOMAL ACID LIPASE-RELATED"/>
    <property type="match status" value="1"/>
</dbReference>
<evidence type="ECO:0000256" key="1">
    <source>
        <dbReference type="SAM" id="MobiDB-lite"/>
    </source>
</evidence>
<evidence type="ECO:0008006" key="4">
    <source>
        <dbReference type="Google" id="ProtNLM"/>
    </source>
</evidence>
<dbReference type="Proteomes" id="UP001177140">
    <property type="component" value="Unassembled WGS sequence"/>
</dbReference>
<dbReference type="EMBL" id="JAJJMA010013314">
    <property type="protein sequence ID" value="MCL7022633.1"/>
    <property type="molecule type" value="Genomic_DNA"/>
</dbReference>
<proteinExistence type="predicted"/>
<reference evidence="2" key="1">
    <citation type="submission" date="2022-03" db="EMBL/GenBank/DDBJ databases">
        <title>A functionally conserved STORR gene fusion in Papaver species that diverged 16.8 million years ago.</title>
        <authorList>
            <person name="Catania T."/>
        </authorList>
    </citation>
    <scope>NUCLEOTIDE SEQUENCE</scope>
    <source>
        <strain evidence="2">S-191538</strain>
    </source>
</reference>
<comment type="caution">
    <text evidence="2">The sequence shown here is derived from an EMBL/GenBank/DDBJ whole genome shotgun (WGS) entry which is preliminary data.</text>
</comment>
<name>A0AA41RYC0_PAPNU</name>
<organism evidence="2 3">
    <name type="scientific">Papaver nudicaule</name>
    <name type="common">Iceland poppy</name>
    <dbReference type="NCBI Taxonomy" id="74823"/>
    <lineage>
        <taxon>Eukaryota</taxon>
        <taxon>Viridiplantae</taxon>
        <taxon>Streptophyta</taxon>
        <taxon>Embryophyta</taxon>
        <taxon>Tracheophyta</taxon>
        <taxon>Spermatophyta</taxon>
        <taxon>Magnoliopsida</taxon>
        <taxon>Ranunculales</taxon>
        <taxon>Papaveraceae</taxon>
        <taxon>Papaveroideae</taxon>
        <taxon>Papaver</taxon>
    </lineage>
</organism>
<gene>
    <name evidence="2" type="ORF">MKW94_023011</name>
</gene>
<sequence length="85" mass="9572">MYDYGDDEENTKHYGQSKPPVYDMTSLPNDLPLFLSYGGADALSDANDVHLLLANLKDHSRDKLVVQYQENYAHADFVRAVHGTV</sequence>
<evidence type="ECO:0000313" key="3">
    <source>
        <dbReference type="Proteomes" id="UP001177140"/>
    </source>
</evidence>
<evidence type="ECO:0000313" key="2">
    <source>
        <dbReference type="EMBL" id="MCL7022633.1"/>
    </source>
</evidence>
<protein>
    <recommendedName>
        <fullName evidence="4">Triacylglycerol lipase</fullName>
    </recommendedName>
</protein>
<dbReference type="InterPro" id="IPR029058">
    <property type="entry name" value="AB_hydrolase_fold"/>
</dbReference>
<dbReference type="SUPFAM" id="SSF53474">
    <property type="entry name" value="alpha/beta-Hydrolases"/>
    <property type="match status" value="1"/>
</dbReference>
<dbReference type="Gene3D" id="3.40.50.1820">
    <property type="entry name" value="alpha/beta hydrolase"/>
    <property type="match status" value="1"/>
</dbReference>